<gene>
    <name evidence="5" type="ORF">PAMC26577_21900</name>
</gene>
<dbReference type="Gene3D" id="3.40.50.2300">
    <property type="match status" value="2"/>
</dbReference>
<name>A0A242MMV5_CABSO</name>
<dbReference type="SUPFAM" id="SSF53822">
    <property type="entry name" value="Periplasmic binding protein-like I"/>
    <property type="match status" value="1"/>
</dbReference>
<dbReference type="InterPro" id="IPR028082">
    <property type="entry name" value="Peripla_BP_I"/>
</dbReference>
<dbReference type="AlphaFoldDB" id="A0A242MMV5"/>
<organism evidence="5 6">
    <name type="scientific">Caballeronia sordidicola</name>
    <name type="common">Burkholderia sordidicola</name>
    <dbReference type="NCBI Taxonomy" id="196367"/>
    <lineage>
        <taxon>Bacteria</taxon>
        <taxon>Pseudomonadati</taxon>
        <taxon>Pseudomonadota</taxon>
        <taxon>Betaproteobacteria</taxon>
        <taxon>Burkholderiales</taxon>
        <taxon>Burkholderiaceae</taxon>
        <taxon>Caballeronia</taxon>
    </lineage>
</organism>
<comment type="caution">
    <text evidence="5">The sequence shown here is derived from an EMBL/GenBank/DDBJ whole genome shotgun (WGS) entry which is preliminary data.</text>
</comment>
<dbReference type="InterPro" id="IPR025997">
    <property type="entry name" value="SBP_2_dom"/>
</dbReference>
<evidence type="ECO:0000256" key="3">
    <source>
        <dbReference type="ARBA" id="ARBA00022729"/>
    </source>
</evidence>
<evidence type="ECO:0000256" key="1">
    <source>
        <dbReference type="ARBA" id="ARBA00004196"/>
    </source>
</evidence>
<keyword evidence="3" id="KW-0732">Signal</keyword>
<feature type="domain" description="Periplasmic binding protein" evidence="4">
    <location>
        <begin position="204"/>
        <end position="467"/>
    </location>
</feature>
<dbReference type="PANTHER" id="PTHR46847:SF1">
    <property type="entry name" value="D-ALLOSE-BINDING PERIPLASMIC PROTEIN-RELATED"/>
    <property type="match status" value="1"/>
</dbReference>
<evidence type="ECO:0000256" key="2">
    <source>
        <dbReference type="ARBA" id="ARBA00007639"/>
    </source>
</evidence>
<evidence type="ECO:0000313" key="6">
    <source>
        <dbReference type="Proteomes" id="UP000195221"/>
    </source>
</evidence>
<dbReference type="Proteomes" id="UP000195221">
    <property type="component" value="Unassembled WGS sequence"/>
</dbReference>
<proteinExistence type="inferred from homology"/>
<evidence type="ECO:0000313" key="5">
    <source>
        <dbReference type="EMBL" id="OTP72094.1"/>
    </source>
</evidence>
<dbReference type="GO" id="GO:0030313">
    <property type="term" value="C:cell envelope"/>
    <property type="evidence" value="ECO:0007669"/>
    <property type="project" value="UniProtKB-SubCell"/>
</dbReference>
<accession>A0A242MMV5</accession>
<dbReference type="EMBL" id="NBTZ01000096">
    <property type="protein sequence ID" value="OTP72094.1"/>
    <property type="molecule type" value="Genomic_DNA"/>
</dbReference>
<reference evidence="5 6" key="1">
    <citation type="submission" date="2017-03" db="EMBL/GenBank/DDBJ databases">
        <title>Genome analysis of strain PAMC 26577.</title>
        <authorList>
            <person name="Oh H.-M."/>
            <person name="Yang J.-A."/>
        </authorList>
    </citation>
    <scope>NUCLEOTIDE SEQUENCE [LARGE SCALE GENOMIC DNA]</scope>
    <source>
        <strain evidence="5 6">PAMC 26577</strain>
    </source>
</reference>
<dbReference type="PANTHER" id="PTHR46847">
    <property type="entry name" value="D-ALLOSE-BINDING PERIPLASMIC PROTEIN-RELATED"/>
    <property type="match status" value="1"/>
</dbReference>
<evidence type="ECO:0000259" key="4">
    <source>
        <dbReference type="Pfam" id="PF13407"/>
    </source>
</evidence>
<protein>
    <recommendedName>
        <fullName evidence="4">Periplasmic binding protein domain-containing protein</fullName>
    </recommendedName>
</protein>
<comment type="subcellular location">
    <subcellularLocation>
        <location evidence="1">Cell envelope</location>
    </subcellularLocation>
</comment>
<sequence>MASVSIANRASYNVFTLIHIPGSILQPFLREIGHRIRTASDLHASFSKSLPSLLGKLFAAKNRNAVGRLVVCGKLGACASTSKIAHLSCFARGPDQISEVSQGGVMSFKPQSKGTGWLISFKALFIRAPRILAVLPVLKTAGICLFLCVPQLARSNPLSASGQPASAIPLTLAQTQQIIAQATLHGVPWAGPESGPSAQPGKSIAFISEDLRNGGILGVAQGVREAARTMGWSLKIFDAGGTSAGRLKAFERAVASSPDGLILCGADAQDSNSQLARIASRGIPIVAWHAGSKPGPLADTPVAMNVTTDPVEVARVTALGAVAQSNGHAGVVILTDSKFEIALTKSNAMAAVIHACKECTLLEVRDVAISESGEKVPAITKELLARYGKRWTVALAINDIYFDYAAPALTKAGVPSNGLSLLSAGDGSATAFLRIQAKTYQTGTVAEPLNQQGWQLVDELNRLFAGKPVSGFVAAVHLVDTNNIAFDGGDRLQYDPENDYRDIYRRIWKR</sequence>
<comment type="similarity">
    <text evidence="2">Belongs to the bacterial solute-binding protein 2 family.</text>
</comment>
<dbReference type="Pfam" id="PF13407">
    <property type="entry name" value="Peripla_BP_4"/>
    <property type="match status" value="1"/>
</dbReference>
<dbReference type="GO" id="GO:0030246">
    <property type="term" value="F:carbohydrate binding"/>
    <property type="evidence" value="ECO:0007669"/>
    <property type="project" value="UniProtKB-ARBA"/>
</dbReference>